<feature type="transmembrane region" description="Helical" evidence="6">
    <location>
        <begin position="157"/>
        <end position="173"/>
    </location>
</feature>
<evidence type="ECO:0000313" key="9">
    <source>
        <dbReference type="EMBL" id="PEN16148.1"/>
    </source>
</evidence>
<proteinExistence type="predicted"/>
<comment type="subcellular location">
    <subcellularLocation>
        <location evidence="1">Membrane</location>
        <topology evidence="1">Multi-pass membrane protein</topology>
    </subcellularLocation>
</comment>
<dbReference type="UniPathway" id="UPA00895"/>
<organism evidence="9 10">
    <name type="scientific">Rothia dentocariosa</name>
    <dbReference type="NCBI Taxonomy" id="2047"/>
    <lineage>
        <taxon>Bacteria</taxon>
        <taxon>Bacillati</taxon>
        <taxon>Actinomycetota</taxon>
        <taxon>Actinomycetes</taxon>
        <taxon>Micrococcales</taxon>
        <taxon>Micrococcaceae</taxon>
        <taxon>Rothia</taxon>
    </lineage>
</organism>
<dbReference type="Proteomes" id="UP000219947">
    <property type="component" value="Unassembled WGS sequence"/>
</dbReference>
<keyword evidence="4 6" id="KW-0472">Membrane</keyword>
<feature type="transmembrane region" description="Helical" evidence="6">
    <location>
        <begin position="61"/>
        <end position="92"/>
    </location>
</feature>
<sequence length="356" mass="37720">MSAFPNVSFLLCTALIAITLAVSGFAKAKDPSSTVTGILNLGLEKIAPLKLTARTLPWAELLLALGMLAAPGALFTVISGISLMLMLFYLIVIARALATGRTAGCNCFGSKSAAPVSRYTLIRNIALTVAAATVFAASLGSGRALIYELYNLNSADWGWVLGAALIALTMWAVQRGEALAEPDFGESDDNHLLLPVYEDRGDGEEYVRMPIPYATLHTLDGKNFSIRELAELKARVLFFVSPTCGACLSIFDKLAGWAQKLPQLELHPVFSSESNAKTASVPESITPLVDPKFAAMHAFGRGTPLAVVLGSDGLLAGGPVRGASDVSDVMDQLIEEFTGAENSDEHSEQNTVGQMP</sequence>
<dbReference type="Gene3D" id="3.40.30.10">
    <property type="entry name" value="Glutaredoxin"/>
    <property type="match status" value="1"/>
</dbReference>
<accession>A0A2A8D6D0</accession>
<dbReference type="PROSITE" id="PS51352">
    <property type="entry name" value="THIOREDOXIN_2"/>
    <property type="match status" value="1"/>
</dbReference>
<evidence type="ECO:0000313" key="10">
    <source>
        <dbReference type="Proteomes" id="UP000219947"/>
    </source>
</evidence>
<evidence type="ECO:0000259" key="8">
    <source>
        <dbReference type="PROSITE" id="PS51352"/>
    </source>
</evidence>
<dbReference type="InterPro" id="IPR009908">
    <property type="entry name" value="Methylamine_util_MauE"/>
</dbReference>
<reference evidence="9" key="1">
    <citation type="submission" date="2017-10" db="EMBL/GenBank/DDBJ databases">
        <title>Kefir isolates.</title>
        <authorList>
            <person name="Kim Y."/>
            <person name="Blasche S."/>
        </authorList>
    </citation>
    <scope>NUCLEOTIDE SEQUENCE [LARGE SCALE GENOMIC DNA]</scope>
    <source>
        <strain evidence="9">OG2-2</strain>
    </source>
</reference>
<evidence type="ECO:0000256" key="2">
    <source>
        <dbReference type="ARBA" id="ARBA00022692"/>
    </source>
</evidence>
<name>A0A2A8D6D0_9MICC</name>
<protein>
    <recommendedName>
        <fullName evidence="8">Thioredoxin domain-containing protein</fullName>
    </recommendedName>
</protein>
<dbReference type="RefSeq" id="WP_098042582.1">
    <property type="nucleotide sequence ID" value="NZ_PDEV01000002.1"/>
</dbReference>
<gene>
    <name evidence="9" type="ORF">CRM92_05470</name>
</gene>
<dbReference type="InterPro" id="IPR013766">
    <property type="entry name" value="Thioredoxin_domain"/>
</dbReference>
<evidence type="ECO:0000256" key="4">
    <source>
        <dbReference type="ARBA" id="ARBA00023136"/>
    </source>
</evidence>
<feature type="domain" description="Thioredoxin" evidence="8">
    <location>
        <begin position="205"/>
        <end position="339"/>
    </location>
</feature>
<evidence type="ECO:0000256" key="1">
    <source>
        <dbReference type="ARBA" id="ARBA00004141"/>
    </source>
</evidence>
<dbReference type="GO" id="GO:0030416">
    <property type="term" value="P:methylamine metabolic process"/>
    <property type="evidence" value="ECO:0007669"/>
    <property type="project" value="InterPro"/>
</dbReference>
<dbReference type="Pfam" id="PF07291">
    <property type="entry name" value="MauE"/>
    <property type="match status" value="1"/>
</dbReference>
<feature type="region of interest" description="Disordered" evidence="5">
    <location>
        <begin position="337"/>
        <end position="356"/>
    </location>
</feature>
<evidence type="ECO:0000256" key="6">
    <source>
        <dbReference type="SAM" id="Phobius"/>
    </source>
</evidence>
<dbReference type="SUPFAM" id="SSF52833">
    <property type="entry name" value="Thioredoxin-like"/>
    <property type="match status" value="1"/>
</dbReference>
<comment type="caution">
    <text evidence="9">The sequence shown here is derived from an EMBL/GenBank/DDBJ whole genome shotgun (WGS) entry which is preliminary data.</text>
</comment>
<feature type="transmembrane region" description="Helical" evidence="6">
    <location>
        <begin position="125"/>
        <end position="145"/>
    </location>
</feature>
<evidence type="ECO:0000256" key="5">
    <source>
        <dbReference type="SAM" id="MobiDB-lite"/>
    </source>
</evidence>
<dbReference type="AlphaFoldDB" id="A0A2A8D6D0"/>
<dbReference type="EMBL" id="PDEV01000002">
    <property type="protein sequence ID" value="PEN16148.1"/>
    <property type="molecule type" value="Genomic_DNA"/>
</dbReference>
<feature type="signal peptide" evidence="7">
    <location>
        <begin position="1"/>
        <end position="28"/>
    </location>
</feature>
<dbReference type="GO" id="GO:0016020">
    <property type="term" value="C:membrane"/>
    <property type="evidence" value="ECO:0007669"/>
    <property type="project" value="UniProtKB-SubCell"/>
</dbReference>
<keyword evidence="7" id="KW-0732">Signal</keyword>
<keyword evidence="10" id="KW-1185">Reference proteome</keyword>
<keyword evidence="3 6" id="KW-1133">Transmembrane helix</keyword>
<dbReference type="InterPro" id="IPR036249">
    <property type="entry name" value="Thioredoxin-like_sf"/>
</dbReference>
<evidence type="ECO:0000256" key="7">
    <source>
        <dbReference type="SAM" id="SignalP"/>
    </source>
</evidence>
<keyword evidence="2 6" id="KW-0812">Transmembrane</keyword>
<evidence type="ECO:0000256" key="3">
    <source>
        <dbReference type="ARBA" id="ARBA00022989"/>
    </source>
</evidence>
<feature type="chain" id="PRO_5013173863" description="Thioredoxin domain-containing protein" evidence="7">
    <location>
        <begin position="29"/>
        <end position="356"/>
    </location>
</feature>